<dbReference type="Gene3D" id="1.10.1760.20">
    <property type="match status" value="1"/>
</dbReference>
<sequence length="183" mass="20217">MKRLMINVASSSKELANVRNMVLCALLIAIKLVIGLYSIAVTPYLKISFSFLASAVIGMMFGPVVGAACGGITDILGYMIKPMGPFYIAFTFIAVISGSLYGFLLYKKKITLTRCIITEIIMMVFINLILNTYFSSVLYGKGFMAIIYPRFIKNLCQLPVNIAMLYTVLTFVNKITKSNNLSV</sequence>
<accession>A0A7X2T1K4</accession>
<keyword evidence="1" id="KW-0812">Transmembrane</keyword>
<dbReference type="GO" id="GO:0022857">
    <property type="term" value="F:transmembrane transporter activity"/>
    <property type="evidence" value="ECO:0007669"/>
    <property type="project" value="InterPro"/>
</dbReference>
<dbReference type="NCBIfam" id="TIGR04518">
    <property type="entry name" value="ECF_S_folT_fam"/>
    <property type="match status" value="1"/>
</dbReference>
<organism evidence="2 3">
    <name type="scientific">Inconstantimicrobium porci</name>
    <dbReference type="NCBI Taxonomy" id="2652291"/>
    <lineage>
        <taxon>Bacteria</taxon>
        <taxon>Bacillati</taxon>
        <taxon>Bacillota</taxon>
        <taxon>Clostridia</taxon>
        <taxon>Eubacteriales</taxon>
        <taxon>Clostridiaceae</taxon>
        <taxon>Inconstantimicrobium</taxon>
    </lineage>
</organism>
<keyword evidence="3" id="KW-1185">Reference proteome</keyword>
<proteinExistence type="predicted"/>
<gene>
    <name evidence="2" type="ORF">FYJ33_06280</name>
</gene>
<reference evidence="2 3" key="1">
    <citation type="submission" date="2019-08" db="EMBL/GenBank/DDBJ databases">
        <title>In-depth cultivation of the pig gut microbiome towards novel bacterial diversity and tailored functional studies.</title>
        <authorList>
            <person name="Wylensek D."/>
            <person name="Hitch T.C.A."/>
            <person name="Clavel T."/>
        </authorList>
    </citation>
    <scope>NUCLEOTIDE SEQUENCE [LARGE SCALE GENOMIC DNA]</scope>
    <source>
        <strain evidence="2 3">WCA-383-APC-5B</strain>
    </source>
</reference>
<dbReference type="Pfam" id="PF12822">
    <property type="entry name" value="ECF_trnsprt"/>
    <property type="match status" value="1"/>
</dbReference>
<dbReference type="InterPro" id="IPR024529">
    <property type="entry name" value="ECF_trnsprt_substrate-spec"/>
</dbReference>
<feature type="transmembrane region" description="Helical" evidence="1">
    <location>
        <begin position="116"/>
        <end position="139"/>
    </location>
</feature>
<feature type="transmembrane region" description="Helical" evidence="1">
    <location>
        <begin position="47"/>
        <end position="72"/>
    </location>
</feature>
<evidence type="ECO:0000313" key="3">
    <source>
        <dbReference type="Proteomes" id="UP000460287"/>
    </source>
</evidence>
<name>A0A7X2T1K4_9CLOT</name>
<keyword evidence="1" id="KW-0472">Membrane</keyword>
<dbReference type="InterPro" id="IPR030949">
    <property type="entry name" value="ECF_S_folate_fam"/>
</dbReference>
<dbReference type="RefSeq" id="WP_154530904.1">
    <property type="nucleotide sequence ID" value="NZ_JAQXTV010000018.1"/>
</dbReference>
<evidence type="ECO:0000256" key="1">
    <source>
        <dbReference type="SAM" id="Phobius"/>
    </source>
</evidence>
<feature type="transmembrane region" description="Helical" evidence="1">
    <location>
        <begin position="21"/>
        <end position="41"/>
    </location>
</feature>
<dbReference type="AlphaFoldDB" id="A0A7X2T1K4"/>
<comment type="caution">
    <text evidence="2">The sequence shown here is derived from an EMBL/GenBank/DDBJ whole genome shotgun (WGS) entry which is preliminary data.</text>
</comment>
<feature type="transmembrane region" description="Helical" evidence="1">
    <location>
        <begin position="151"/>
        <end position="172"/>
    </location>
</feature>
<keyword evidence="1" id="KW-1133">Transmembrane helix</keyword>
<dbReference type="EMBL" id="VULX01000006">
    <property type="protein sequence ID" value="MSR91023.1"/>
    <property type="molecule type" value="Genomic_DNA"/>
</dbReference>
<feature type="transmembrane region" description="Helical" evidence="1">
    <location>
        <begin position="84"/>
        <end position="104"/>
    </location>
</feature>
<evidence type="ECO:0000313" key="2">
    <source>
        <dbReference type="EMBL" id="MSR91023.1"/>
    </source>
</evidence>
<dbReference type="Proteomes" id="UP000460287">
    <property type="component" value="Unassembled WGS sequence"/>
</dbReference>
<protein>
    <submittedName>
        <fullName evidence="2">Folate family ECF transporter S component</fullName>
    </submittedName>
</protein>